<feature type="domain" description="4Fe4S-binding SPASM" evidence="1">
    <location>
        <begin position="174"/>
        <end position="240"/>
    </location>
</feature>
<dbReference type="AlphaFoldDB" id="A0A382WAC8"/>
<dbReference type="PANTHER" id="PTHR11228">
    <property type="entry name" value="RADICAL SAM DOMAIN PROTEIN"/>
    <property type="match status" value="1"/>
</dbReference>
<evidence type="ECO:0000313" key="2">
    <source>
        <dbReference type="EMBL" id="SVD55763.1"/>
    </source>
</evidence>
<dbReference type="InterPro" id="IPR023885">
    <property type="entry name" value="4Fe4S-binding_SPASM_dom"/>
</dbReference>
<sequence>DFCPWSDPEWRSSHVPNVAGNDDVLHLPVEVYEGVMKDLNKVGFKGGIIYSAFSEPFLYKHLEEVIKISKEQCPESRIEVVTNGDFLTIDKLNTFFEAGLTRMDVSVYDGPDKVKPFEDLRIEAGLNKEQFHIRERWYAPDEHFGIGALSNRAGANIMPEINVNEIHTALKRKCFYPFYQLIVDFDGAVLLCNHDWDKRLTMGNVKETSILDIWNSKKYKEVRGNLANANRNHSPCNRCDANGMMMGGEFVSKWKEYYEG</sequence>
<dbReference type="SUPFAM" id="SSF102114">
    <property type="entry name" value="Radical SAM enzymes"/>
    <property type="match status" value="1"/>
</dbReference>
<dbReference type="CDD" id="cd21109">
    <property type="entry name" value="SPASM"/>
    <property type="match status" value="1"/>
</dbReference>
<dbReference type="Gene3D" id="3.20.20.70">
    <property type="entry name" value="Aldolase class I"/>
    <property type="match status" value="1"/>
</dbReference>
<feature type="non-terminal residue" evidence="2">
    <location>
        <position position="1"/>
    </location>
</feature>
<dbReference type="InterPro" id="IPR050377">
    <property type="entry name" value="Radical_SAM_PqqE_MftC-like"/>
</dbReference>
<gene>
    <name evidence="2" type="ORF">METZ01_LOCUS408617</name>
</gene>
<reference evidence="2" key="1">
    <citation type="submission" date="2018-05" db="EMBL/GenBank/DDBJ databases">
        <authorList>
            <person name="Lanie J.A."/>
            <person name="Ng W.-L."/>
            <person name="Kazmierczak K.M."/>
            <person name="Andrzejewski T.M."/>
            <person name="Davidsen T.M."/>
            <person name="Wayne K.J."/>
            <person name="Tettelin H."/>
            <person name="Glass J.I."/>
            <person name="Rusch D."/>
            <person name="Podicherti R."/>
            <person name="Tsui H.-C.T."/>
            <person name="Winkler M.E."/>
        </authorList>
    </citation>
    <scope>NUCLEOTIDE SEQUENCE</scope>
</reference>
<evidence type="ECO:0000259" key="1">
    <source>
        <dbReference type="Pfam" id="PF13186"/>
    </source>
</evidence>
<accession>A0A382WAC8</accession>
<dbReference type="InterPro" id="IPR013785">
    <property type="entry name" value="Aldolase_TIM"/>
</dbReference>
<protein>
    <recommendedName>
        <fullName evidence="1">4Fe4S-binding SPASM domain-containing protein</fullName>
    </recommendedName>
</protein>
<organism evidence="2">
    <name type="scientific">marine metagenome</name>
    <dbReference type="NCBI Taxonomy" id="408172"/>
    <lineage>
        <taxon>unclassified sequences</taxon>
        <taxon>metagenomes</taxon>
        <taxon>ecological metagenomes</taxon>
    </lineage>
</organism>
<dbReference type="Pfam" id="PF13186">
    <property type="entry name" value="SPASM"/>
    <property type="match status" value="1"/>
</dbReference>
<dbReference type="EMBL" id="UINC01158295">
    <property type="protein sequence ID" value="SVD55763.1"/>
    <property type="molecule type" value="Genomic_DNA"/>
</dbReference>
<dbReference type="InterPro" id="IPR058240">
    <property type="entry name" value="rSAM_sf"/>
</dbReference>
<proteinExistence type="predicted"/>
<dbReference type="CDD" id="cd01335">
    <property type="entry name" value="Radical_SAM"/>
    <property type="match status" value="1"/>
</dbReference>
<dbReference type="PANTHER" id="PTHR11228:SF27">
    <property type="entry name" value="GLYCYL-RADICAL ENZYME ACTIVATING ENZYME MJ1227-RELATED"/>
    <property type="match status" value="1"/>
</dbReference>
<name>A0A382WAC8_9ZZZZ</name>
<dbReference type="NCBIfam" id="TIGR04085">
    <property type="entry name" value="rSAM_more_4Fe4S"/>
    <property type="match status" value="1"/>
</dbReference>